<dbReference type="GO" id="GO:0005524">
    <property type="term" value="F:ATP binding"/>
    <property type="evidence" value="ECO:0007669"/>
    <property type="project" value="UniProtKB-KW"/>
</dbReference>
<comment type="caution">
    <text evidence="6">The sequence shown here is derived from an EMBL/GenBank/DDBJ whole genome shotgun (WGS) entry which is preliminary data.</text>
</comment>
<evidence type="ECO:0000313" key="6">
    <source>
        <dbReference type="EMBL" id="MBF4692827.1"/>
    </source>
</evidence>
<evidence type="ECO:0000256" key="2">
    <source>
        <dbReference type="ARBA" id="ARBA00022448"/>
    </source>
</evidence>
<accession>A0ABR9ZQT8</accession>
<dbReference type="RefSeq" id="WP_194701061.1">
    <property type="nucleotide sequence ID" value="NZ_JADKNH010000003.1"/>
</dbReference>
<keyword evidence="4 6" id="KW-0067">ATP-binding</keyword>
<feature type="domain" description="ABC transporter" evidence="5">
    <location>
        <begin position="2"/>
        <end position="247"/>
    </location>
</feature>
<dbReference type="InterPro" id="IPR027417">
    <property type="entry name" value="P-loop_NTPase"/>
</dbReference>
<name>A0ABR9ZQT8_9FIRM</name>
<dbReference type="InterPro" id="IPR003439">
    <property type="entry name" value="ABC_transporter-like_ATP-bd"/>
</dbReference>
<comment type="similarity">
    <text evidence="1">Belongs to the ABC transporter superfamily.</text>
</comment>
<evidence type="ECO:0000313" key="7">
    <source>
        <dbReference type="Proteomes" id="UP000614200"/>
    </source>
</evidence>
<dbReference type="InterPro" id="IPR050763">
    <property type="entry name" value="ABC_transporter_ATP-binding"/>
</dbReference>
<keyword evidence="2" id="KW-0813">Transport</keyword>
<protein>
    <submittedName>
        <fullName evidence="6">ABC transporter ATP-binding protein</fullName>
    </submittedName>
</protein>
<dbReference type="SUPFAM" id="SSF52540">
    <property type="entry name" value="P-loop containing nucleoside triphosphate hydrolases"/>
    <property type="match status" value="1"/>
</dbReference>
<organism evidence="6 7">
    <name type="scientific">Fusibacter ferrireducens</name>
    <dbReference type="NCBI Taxonomy" id="2785058"/>
    <lineage>
        <taxon>Bacteria</taxon>
        <taxon>Bacillati</taxon>
        <taxon>Bacillota</taxon>
        <taxon>Clostridia</taxon>
        <taxon>Eubacteriales</taxon>
        <taxon>Eubacteriales Family XII. Incertae Sedis</taxon>
        <taxon>Fusibacter</taxon>
    </lineage>
</organism>
<dbReference type="InterPro" id="IPR017871">
    <property type="entry name" value="ABC_transporter-like_CS"/>
</dbReference>
<dbReference type="EMBL" id="JADKNH010000003">
    <property type="protein sequence ID" value="MBF4692827.1"/>
    <property type="molecule type" value="Genomic_DNA"/>
</dbReference>
<dbReference type="PROSITE" id="PS00211">
    <property type="entry name" value="ABC_TRANSPORTER_1"/>
    <property type="match status" value="1"/>
</dbReference>
<reference evidence="6 7" key="1">
    <citation type="submission" date="2020-11" db="EMBL/GenBank/DDBJ databases">
        <title>Fusibacter basophilias sp. nov.</title>
        <authorList>
            <person name="Qiu D."/>
        </authorList>
    </citation>
    <scope>NUCLEOTIDE SEQUENCE [LARGE SCALE GENOMIC DNA]</scope>
    <source>
        <strain evidence="6 7">Q10-2</strain>
    </source>
</reference>
<sequence length="325" mass="37039">MIEARNLKKTYHTKVKKGLFKREKDIVEAVKGIHLKLEKGQIIGLLGINGAGKTTTIKMLSTLIKATSGEILVDGVEINENPLKIKQKVNMIAGGERMIYWRLTGRENLWYYGQLYGIPDKVLKTRIDRLLTLVGLNEKQNVPVERYSKGMKQRLQIARGLINDPDYLFMDEPTLGLDAPIAREIRTYIKKLAIEEQKGILLTSHYINEVEALCDYIYILDHGEVILEGTAKTLSESTFETKITVLELAEMNSEIEASMQRFAVEENAIIHRSPDAYLIRFESKNELTEALVKRIHSENLPLSKLYVEAPKLEDTIIEISRRVNS</sequence>
<dbReference type="Gene3D" id="3.40.50.300">
    <property type="entry name" value="P-loop containing nucleotide triphosphate hydrolases"/>
    <property type="match status" value="1"/>
</dbReference>
<gene>
    <name evidence="6" type="ORF">ISU02_06835</name>
</gene>
<keyword evidence="7" id="KW-1185">Reference proteome</keyword>
<keyword evidence="3" id="KW-0547">Nucleotide-binding</keyword>
<dbReference type="SMART" id="SM00382">
    <property type="entry name" value="AAA"/>
    <property type="match status" value="1"/>
</dbReference>
<dbReference type="Pfam" id="PF00005">
    <property type="entry name" value="ABC_tran"/>
    <property type="match status" value="1"/>
</dbReference>
<proteinExistence type="inferred from homology"/>
<evidence type="ECO:0000256" key="4">
    <source>
        <dbReference type="ARBA" id="ARBA00022840"/>
    </source>
</evidence>
<evidence type="ECO:0000259" key="5">
    <source>
        <dbReference type="PROSITE" id="PS50893"/>
    </source>
</evidence>
<dbReference type="InterPro" id="IPR003593">
    <property type="entry name" value="AAA+_ATPase"/>
</dbReference>
<evidence type="ECO:0000256" key="3">
    <source>
        <dbReference type="ARBA" id="ARBA00022741"/>
    </source>
</evidence>
<dbReference type="PROSITE" id="PS50893">
    <property type="entry name" value="ABC_TRANSPORTER_2"/>
    <property type="match status" value="1"/>
</dbReference>
<evidence type="ECO:0000256" key="1">
    <source>
        <dbReference type="ARBA" id="ARBA00005417"/>
    </source>
</evidence>
<dbReference type="PANTHER" id="PTHR42711:SF5">
    <property type="entry name" value="ABC TRANSPORTER ATP-BINDING PROTEIN NATA"/>
    <property type="match status" value="1"/>
</dbReference>
<dbReference type="Proteomes" id="UP000614200">
    <property type="component" value="Unassembled WGS sequence"/>
</dbReference>
<dbReference type="PANTHER" id="PTHR42711">
    <property type="entry name" value="ABC TRANSPORTER ATP-BINDING PROTEIN"/>
    <property type="match status" value="1"/>
</dbReference>